<comment type="subcellular location">
    <subcellularLocation>
        <location evidence="1">Membrane</location>
        <topology evidence="1">Multi-pass membrane protein</topology>
    </subcellularLocation>
</comment>
<dbReference type="InterPro" id="IPR007016">
    <property type="entry name" value="O-antigen_ligase-rel_domated"/>
</dbReference>
<dbReference type="AlphaFoldDB" id="A0A844YFW2"/>
<keyword evidence="3 5" id="KW-1133">Transmembrane helix</keyword>
<gene>
    <name evidence="7" type="ORF">GRI48_04355</name>
</gene>
<dbReference type="GO" id="GO:0016020">
    <property type="term" value="C:membrane"/>
    <property type="evidence" value="ECO:0007669"/>
    <property type="project" value="UniProtKB-SubCell"/>
</dbReference>
<feature type="transmembrane region" description="Helical" evidence="5">
    <location>
        <begin position="400"/>
        <end position="417"/>
    </location>
</feature>
<dbReference type="Pfam" id="PF04932">
    <property type="entry name" value="Wzy_C"/>
    <property type="match status" value="1"/>
</dbReference>
<evidence type="ECO:0000259" key="6">
    <source>
        <dbReference type="Pfam" id="PF04932"/>
    </source>
</evidence>
<feature type="transmembrane region" description="Helical" evidence="5">
    <location>
        <begin position="224"/>
        <end position="243"/>
    </location>
</feature>
<dbReference type="RefSeq" id="WP_160671931.1">
    <property type="nucleotide sequence ID" value="NZ_WTYN01000001.1"/>
</dbReference>
<feature type="transmembrane region" description="Helical" evidence="5">
    <location>
        <begin position="371"/>
        <end position="388"/>
    </location>
</feature>
<sequence length="448" mass="46844">MSLTKRFWPDDRVGQRSALICLFVVLAIGLGGGGSPHPLAELLLQMSAAAILAAFAWSAGDARARPSRTIWAICAFVLAIPVLQLVPLPPAGWQALPGREGQRAALDLVGLADNWRPLSIAPHKTLASLLAMVVPLALALLVAGENTAGRRRILATVALMALASAVLGTLQVAGPGDAFRLYDGSHTGWLTGFHANRNAAADLLLIGAVAAAARFAMRERQDGVTSAIGLTAALGVLLVALLLTGSRAGIMLVSVAAAGIAILVTARQTSRRSRWSAGFALVAALVIVLSAFAIFDQRLGYAAARFGMFDDTRIALWQDGARALAAGWPWGTGMGTFVDAFLPHEQLMHVDASMPNRAHSEWLEFAMEAGLPGYVLLATAIVLGAALARRSLGDPASRPAAIFALTCFILVALHALIDYPLRNMAGASLVAIALGMLARPQEPDTDGT</sequence>
<dbReference type="PANTHER" id="PTHR37422:SF13">
    <property type="entry name" value="LIPOPOLYSACCHARIDE BIOSYNTHESIS PROTEIN PA4999-RELATED"/>
    <property type="match status" value="1"/>
</dbReference>
<feature type="transmembrane region" description="Helical" evidence="5">
    <location>
        <begin position="199"/>
        <end position="217"/>
    </location>
</feature>
<name>A0A844YFW2_9SPHN</name>
<accession>A0A844YFW2</accession>
<feature type="domain" description="O-antigen ligase-related" evidence="6">
    <location>
        <begin position="233"/>
        <end position="377"/>
    </location>
</feature>
<evidence type="ECO:0000256" key="1">
    <source>
        <dbReference type="ARBA" id="ARBA00004141"/>
    </source>
</evidence>
<keyword evidence="4 5" id="KW-0472">Membrane</keyword>
<keyword evidence="2 5" id="KW-0812">Transmembrane</keyword>
<reference evidence="7 8" key="1">
    <citation type="submission" date="2019-12" db="EMBL/GenBank/DDBJ databases">
        <title>Genomic-based taxomic classification of the family Erythrobacteraceae.</title>
        <authorList>
            <person name="Xu L."/>
        </authorList>
    </citation>
    <scope>NUCLEOTIDE SEQUENCE [LARGE SCALE GENOMIC DNA]</scope>
    <source>
        <strain evidence="7 8">MCCC 1A09965</strain>
    </source>
</reference>
<feature type="transmembrane region" description="Helical" evidence="5">
    <location>
        <begin position="69"/>
        <end position="86"/>
    </location>
</feature>
<feature type="transmembrane region" description="Helical" evidence="5">
    <location>
        <begin position="39"/>
        <end position="57"/>
    </location>
</feature>
<evidence type="ECO:0000256" key="5">
    <source>
        <dbReference type="SAM" id="Phobius"/>
    </source>
</evidence>
<feature type="transmembrane region" description="Helical" evidence="5">
    <location>
        <begin position="153"/>
        <end position="173"/>
    </location>
</feature>
<feature type="transmembrane region" description="Helical" evidence="5">
    <location>
        <begin position="249"/>
        <end position="266"/>
    </location>
</feature>
<organism evidence="7 8">
    <name type="scientific">Qipengyuania oceanensis</name>
    <dbReference type="NCBI Taxonomy" id="1463597"/>
    <lineage>
        <taxon>Bacteria</taxon>
        <taxon>Pseudomonadati</taxon>
        <taxon>Pseudomonadota</taxon>
        <taxon>Alphaproteobacteria</taxon>
        <taxon>Sphingomonadales</taxon>
        <taxon>Erythrobacteraceae</taxon>
        <taxon>Qipengyuania</taxon>
    </lineage>
</organism>
<dbReference type="EMBL" id="WTYN01000001">
    <property type="protein sequence ID" value="MXO62239.1"/>
    <property type="molecule type" value="Genomic_DNA"/>
</dbReference>
<feature type="transmembrane region" description="Helical" evidence="5">
    <location>
        <begin position="16"/>
        <end position="33"/>
    </location>
</feature>
<protein>
    <recommendedName>
        <fullName evidence="6">O-antigen ligase-related domain-containing protein</fullName>
    </recommendedName>
</protein>
<proteinExistence type="predicted"/>
<dbReference type="Proteomes" id="UP000445582">
    <property type="component" value="Unassembled WGS sequence"/>
</dbReference>
<dbReference type="OrthoDB" id="7628239at2"/>
<keyword evidence="8" id="KW-1185">Reference proteome</keyword>
<evidence type="ECO:0000256" key="4">
    <source>
        <dbReference type="ARBA" id="ARBA00023136"/>
    </source>
</evidence>
<evidence type="ECO:0000256" key="3">
    <source>
        <dbReference type="ARBA" id="ARBA00022989"/>
    </source>
</evidence>
<dbReference type="InterPro" id="IPR051533">
    <property type="entry name" value="WaaL-like"/>
</dbReference>
<feature type="transmembrane region" description="Helical" evidence="5">
    <location>
        <begin position="125"/>
        <end position="144"/>
    </location>
</feature>
<evidence type="ECO:0000256" key="2">
    <source>
        <dbReference type="ARBA" id="ARBA00022692"/>
    </source>
</evidence>
<evidence type="ECO:0000313" key="7">
    <source>
        <dbReference type="EMBL" id="MXO62239.1"/>
    </source>
</evidence>
<feature type="transmembrane region" description="Helical" evidence="5">
    <location>
        <begin position="278"/>
        <end position="295"/>
    </location>
</feature>
<evidence type="ECO:0000313" key="8">
    <source>
        <dbReference type="Proteomes" id="UP000445582"/>
    </source>
</evidence>
<comment type="caution">
    <text evidence="7">The sequence shown here is derived from an EMBL/GenBank/DDBJ whole genome shotgun (WGS) entry which is preliminary data.</text>
</comment>
<dbReference type="PANTHER" id="PTHR37422">
    <property type="entry name" value="TEICHURONIC ACID BIOSYNTHESIS PROTEIN TUAE"/>
    <property type="match status" value="1"/>
</dbReference>